<reference evidence="2 3" key="1">
    <citation type="submission" date="2019-01" db="EMBL/GenBank/DDBJ databases">
        <title>Draft genome sequence of Psathyrella aberdarensis IHI B618.</title>
        <authorList>
            <person name="Buettner E."/>
            <person name="Kellner H."/>
        </authorList>
    </citation>
    <scope>NUCLEOTIDE SEQUENCE [LARGE SCALE GENOMIC DNA]</scope>
    <source>
        <strain evidence="2 3">IHI B618</strain>
    </source>
</reference>
<dbReference type="OrthoDB" id="5288586at2759"/>
<proteinExistence type="predicted"/>
<dbReference type="EMBL" id="SDEE01001241">
    <property type="protein sequence ID" value="RXW12437.1"/>
    <property type="molecule type" value="Genomic_DNA"/>
</dbReference>
<evidence type="ECO:0000256" key="1">
    <source>
        <dbReference type="SAM" id="Phobius"/>
    </source>
</evidence>
<evidence type="ECO:0000313" key="3">
    <source>
        <dbReference type="Proteomes" id="UP000290288"/>
    </source>
</evidence>
<protein>
    <submittedName>
        <fullName evidence="2">Uncharacterized protein</fullName>
    </submittedName>
</protein>
<gene>
    <name evidence="2" type="ORF">EST38_g13415</name>
</gene>
<organism evidence="2 3">
    <name type="scientific">Candolleomyces aberdarensis</name>
    <dbReference type="NCBI Taxonomy" id="2316362"/>
    <lineage>
        <taxon>Eukaryota</taxon>
        <taxon>Fungi</taxon>
        <taxon>Dikarya</taxon>
        <taxon>Basidiomycota</taxon>
        <taxon>Agaricomycotina</taxon>
        <taxon>Agaricomycetes</taxon>
        <taxon>Agaricomycetidae</taxon>
        <taxon>Agaricales</taxon>
        <taxon>Agaricineae</taxon>
        <taxon>Psathyrellaceae</taxon>
        <taxon>Candolleomyces</taxon>
    </lineage>
</organism>
<keyword evidence="1" id="KW-0472">Membrane</keyword>
<dbReference type="STRING" id="2316362.A0A4Q2D006"/>
<sequence>MDPRVDTQLARQQLAALKESFASEVDGQRVTPPLVGYLFMAGYMDTMFFSTIFVWCGFQTGSFTQVSLAIAQIIESFHTNPRTNINILTTLPKRDQSSLRLLSTCVLASQRLVAWGTA</sequence>
<keyword evidence="1" id="KW-0812">Transmembrane</keyword>
<dbReference type="Proteomes" id="UP000290288">
    <property type="component" value="Unassembled WGS sequence"/>
</dbReference>
<comment type="caution">
    <text evidence="2">The sequence shown here is derived from an EMBL/GenBank/DDBJ whole genome shotgun (WGS) entry which is preliminary data.</text>
</comment>
<name>A0A4Q2D006_9AGAR</name>
<keyword evidence="3" id="KW-1185">Reference proteome</keyword>
<evidence type="ECO:0000313" key="2">
    <source>
        <dbReference type="EMBL" id="RXW12437.1"/>
    </source>
</evidence>
<keyword evidence="1" id="KW-1133">Transmembrane helix</keyword>
<feature type="transmembrane region" description="Helical" evidence="1">
    <location>
        <begin position="34"/>
        <end position="58"/>
    </location>
</feature>
<accession>A0A4Q2D006</accession>
<dbReference type="AlphaFoldDB" id="A0A4Q2D006"/>